<dbReference type="AlphaFoldDB" id="A0A2P4EV08"/>
<dbReference type="SUPFAM" id="SSF47616">
    <property type="entry name" value="GST C-terminal domain-like"/>
    <property type="match status" value="1"/>
</dbReference>
<dbReference type="Gene3D" id="3.40.30.10">
    <property type="entry name" value="Glutaredoxin"/>
    <property type="match status" value="1"/>
</dbReference>
<sequence length="380" mass="42832">MKSTSAYRLYGASHSLYTGKARCYLRNQGLPYVELSTWHPDFAERILPQIGRGIIPVLETPDGQVIQDTVDIIDHLEAQGVPWPAYPQTPLQRVVAVIIEYYGGQAMLKHAMHYRWSYRAEQEAFLRCAFTLGSGAQLAEQIMGRMNSYLPRLGVNADSIPQIESSFLQLLDRLEQHFAEWPYLLGTQPSIADYGLIGPMFAHLGRDPVPLAIMQRRAPRVHRWVERMTAPGLDVVEYAESEPAFVANDDLPSTLIPVLQHIAEEIFPELTDKLAFLDAWVAELQPADGTPVTEKPQVRQVGMIQTRFRGATIEVGVEPYLLYILQRATDTLLGLQEPERARVQGRLAELGLADAIRLGRQWRVGRRQNIEVWEGVAATQ</sequence>
<dbReference type="SUPFAM" id="SSF52833">
    <property type="entry name" value="Thioredoxin-like"/>
    <property type="match status" value="1"/>
</dbReference>
<gene>
    <name evidence="2" type="ORF">C1949_10065</name>
</gene>
<dbReference type="InterPro" id="IPR036249">
    <property type="entry name" value="Thioredoxin-like_sf"/>
</dbReference>
<dbReference type="InterPro" id="IPR004045">
    <property type="entry name" value="Glutathione_S-Trfase_N"/>
</dbReference>
<proteinExistence type="predicted"/>
<feature type="domain" description="GST N-terminal" evidence="1">
    <location>
        <begin position="9"/>
        <end position="79"/>
    </location>
</feature>
<keyword evidence="3" id="KW-1185">Reference proteome</keyword>
<dbReference type="Pfam" id="PF13410">
    <property type="entry name" value="GST_C_2"/>
    <property type="match status" value="1"/>
</dbReference>
<dbReference type="GO" id="GO:0016740">
    <property type="term" value="F:transferase activity"/>
    <property type="evidence" value="ECO:0007669"/>
    <property type="project" value="UniProtKB-KW"/>
</dbReference>
<dbReference type="InterPro" id="IPR036282">
    <property type="entry name" value="Glutathione-S-Trfase_C_sf"/>
</dbReference>
<evidence type="ECO:0000313" key="3">
    <source>
        <dbReference type="Proteomes" id="UP000243451"/>
    </source>
</evidence>
<dbReference type="CDD" id="cd00299">
    <property type="entry name" value="GST_C_family"/>
    <property type="match status" value="1"/>
</dbReference>
<accession>A0A2P4EV08</accession>
<dbReference type="Proteomes" id="UP000243451">
    <property type="component" value="Unassembled WGS sequence"/>
</dbReference>
<dbReference type="Pfam" id="PF13417">
    <property type="entry name" value="GST_N_3"/>
    <property type="match status" value="1"/>
</dbReference>
<keyword evidence="2" id="KW-0808">Transferase</keyword>
<dbReference type="OrthoDB" id="7054557at2"/>
<comment type="caution">
    <text evidence="2">The sequence shown here is derived from an EMBL/GenBank/DDBJ whole genome shotgun (WGS) entry which is preliminary data.</text>
</comment>
<dbReference type="RefSeq" id="WP_104738355.1">
    <property type="nucleotide sequence ID" value="NZ_BMHR01000005.1"/>
</dbReference>
<dbReference type="EMBL" id="PPSK01000008">
    <property type="protein sequence ID" value="POB03414.1"/>
    <property type="molecule type" value="Genomic_DNA"/>
</dbReference>
<name>A0A2P4EV08_9GAMM</name>
<reference evidence="2 3" key="1">
    <citation type="submission" date="2018-01" db="EMBL/GenBank/DDBJ databases">
        <title>Draft genome of the type strain Pseudomonas oceani DSM 100277 isolated from the deep water in Okinawa trough, northwestern Pacific Ocean.</title>
        <authorList>
            <person name="Gomila M."/>
            <person name="Mulet M."/>
            <person name="Garcia-Valdes E."/>
            <person name="Lalucat J."/>
        </authorList>
    </citation>
    <scope>NUCLEOTIDE SEQUENCE [LARGE SCALE GENOMIC DNA]</scope>
    <source>
        <strain evidence="2 3">DSM 100277</strain>
    </source>
</reference>
<evidence type="ECO:0000259" key="1">
    <source>
        <dbReference type="Pfam" id="PF13417"/>
    </source>
</evidence>
<dbReference type="Gene3D" id="1.20.1050.10">
    <property type="match status" value="1"/>
</dbReference>
<evidence type="ECO:0000313" key="2">
    <source>
        <dbReference type="EMBL" id="POB03414.1"/>
    </source>
</evidence>
<organism evidence="2 3">
    <name type="scientific">Halopseudomonas oceani</name>
    <dbReference type="NCBI Taxonomy" id="1708783"/>
    <lineage>
        <taxon>Bacteria</taxon>
        <taxon>Pseudomonadati</taxon>
        <taxon>Pseudomonadota</taxon>
        <taxon>Gammaproteobacteria</taxon>
        <taxon>Pseudomonadales</taxon>
        <taxon>Pseudomonadaceae</taxon>
        <taxon>Halopseudomonas</taxon>
    </lineage>
</organism>
<protein>
    <submittedName>
        <fullName evidence="2">Glutathione S-transferase</fullName>
    </submittedName>
</protein>